<keyword evidence="2" id="KW-0805">Transcription regulation</keyword>
<dbReference type="PRINTS" id="PR00039">
    <property type="entry name" value="HTHLYSR"/>
</dbReference>
<evidence type="ECO:0000259" key="5">
    <source>
        <dbReference type="PROSITE" id="PS50931"/>
    </source>
</evidence>
<dbReference type="PANTHER" id="PTHR30126:SF40">
    <property type="entry name" value="HTH-TYPE TRANSCRIPTIONAL REGULATOR GLTR"/>
    <property type="match status" value="1"/>
</dbReference>
<dbReference type="CDD" id="cd05466">
    <property type="entry name" value="PBP2_LTTR_substrate"/>
    <property type="match status" value="1"/>
</dbReference>
<accession>A0A3M8CHA3</accession>
<dbReference type="Proteomes" id="UP000281915">
    <property type="component" value="Unassembled WGS sequence"/>
</dbReference>
<keyword evidence="3" id="KW-0238">DNA-binding</keyword>
<sequence length="288" mass="32214">MDQQSLEVFLAVARHGSINRAAQALFLAQSTVTHRIQQLEKQLGTALFIRSSSGVELSGEGRRYLPIVAGIVEQMRLLTTPSEQRQSLTIVAGKSFIATELPRLLGKYHKAHPQFTCYVRSTLYEESLSALLSGTADIAFLGSEIYHPHIHQEFLPSDRILLVTAPTHPWAKHFPGFQGWGNEPMIVFGNHTAPFRQRVDRFLAQQGVFPNIIMELDSFSAVKKMVEQQLGIALLPSRIVEEEAAAGRLCVHDIADGALTRPTLLAYLLPKKEDDLVVQFVHWLKAHY</sequence>
<dbReference type="Pfam" id="PF00126">
    <property type="entry name" value="HTH_1"/>
    <property type="match status" value="1"/>
</dbReference>
<dbReference type="EMBL" id="RHHT01000046">
    <property type="protein sequence ID" value="RNB75102.1"/>
    <property type="molecule type" value="Genomic_DNA"/>
</dbReference>
<protein>
    <submittedName>
        <fullName evidence="6">LysR family transcriptional regulator</fullName>
    </submittedName>
</protein>
<dbReference type="FunFam" id="1.10.10.10:FF:000001">
    <property type="entry name" value="LysR family transcriptional regulator"/>
    <property type="match status" value="1"/>
</dbReference>
<evidence type="ECO:0000313" key="6">
    <source>
        <dbReference type="EMBL" id="RNB75102.1"/>
    </source>
</evidence>
<dbReference type="InterPro" id="IPR036388">
    <property type="entry name" value="WH-like_DNA-bd_sf"/>
</dbReference>
<dbReference type="Gene3D" id="3.40.190.290">
    <property type="match status" value="1"/>
</dbReference>
<dbReference type="AlphaFoldDB" id="A0A3M8CHA3"/>
<dbReference type="GO" id="GO:0003700">
    <property type="term" value="F:DNA-binding transcription factor activity"/>
    <property type="evidence" value="ECO:0007669"/>
    <property type="project" value="InterPro"/>
</dbReference>
<dbReference type="PANTHER" id="PTHR30126">
    <property type="entry name" value="HTH-TYPE TRANSCRIPTIONAL REGULATOR"/>
    <property type="match status" value="1"/>
</dbReference>
<dbReference type="SUPFAM" id="SSF46785">
    <property type="entry name" value="Winged helix' DNA-binding domain"/>
    <property type="match status" value="1"/>
</dbReference>
<evidence type="ECO:0000256" key="1">
    <source>
        <dbReference type="ARBA" id="ARBA00009437"/>
    </source>
</evidence>
<dbReference type="SUPFAM" id="SSF53850">
    <property type="entry name" value="Periplasmic binding protein-like II"/>
    <property type="match status" value="1"/>
</dbReference>
<evidence type="ECO:0000256" key="3">
    <source>
        <dbReference type="ARBA" id="ARBA00023125"/>
    </source>
</evidence>
<evidence type="ECO:0000313" key="7">
    <source>
        <dbReference type="Proteomes" id="UP000281915"/>
    </source>
</evidence>
<dbReference type="RefSeq" id="WP_122914763.1">
    <property type="nucleotide sequence ID" value="NZ_RHHT01000046.1"/>
</dbReference>
<dbReference type="Pfam" id="PF03466">
    <property type="entry name" value="LysR_substrate"/>
    <property type="match status" value="1"/>
</dbReference>
<name>A0A3M8CHA3_9BACL</name>
<comment type="caution">
    <text evidence="6">The sequence shown here is derived from an EMBL/GenBank/DDBJ whole genome shotgun (WGS) entry which is preliminary data.</text>
</comment>
<dbReference type="InterPro" id="IPR005119">
    <property type="entry name" value="LysR_subst-bd"/>
</dbReference>
<evidence type="ECO:0000256" key="2">
    <source>
        <dbReference type="ARBA" id="ARBA00023015"/>
    </source>
</evidence>
<comment type="similarity">
    <text evidence="1">Belongs to the LysR transcriptional regulatory family.</text>
</comment>
<reference evidence="6 7" key="1">
    <citation type="submission" date="2018-10" db="EMBL/GenBank/DDBJ databases">
        <title>Phylogenomics of Brevibacillus.</title>
        <authorList>
            <person name="Dunlap C."/>
        </authorList>
    </citation>
    <scope>NUCLEOTIDE SEQUENCE [LARGE SCALE GENOMIC DNA]</scope>
    <source>
        <strain evidence="6 7">JCM 15085</strain>
    </source>
</reference>
<dbReference type="PROSITE" id="PS50931">
    <property type="entry name" value="HTH_LYSR"/>
    <property type="match status" value="1"/>
</dbReference>
<dbReference type="GO" id="GO:0000976">
    <property type="term" value="F:transcription cis-regulatory region binding"/>
    <property type="evidence" value="ECO:0007669"/>
    <property type="project" value="TreeGrafter"/>
</dbReference>
<keyword evidence="4" id="KW-0804">Transcription</keyword>
<proteinExistence type="inferred from homology"/>
<feature type="domain" description="HTH lysR-type" evidence="5">
    <location>
        <begin position="1"/>
        <end position="58"/>
    </location>
</feature>
<organism evidence="6 7">
    <name type="scientific">Brevibacillus panacihumi</name>
    <dbReference type="NCBI Taxonomy" id="497735"/>
    <lineage>
        <taxon>Bacteria</taxon>
        <taxon>Bacillati</taxon>
        <taxon>Bacillota</taxon>
        <taxon>Bacilli</taxon>
        <taxon>Bacillales</taxon>
        <taxon>Paenibacillaceae</taxon>
        <taxon>Brevibacillus</taxon>
    </lineage>
</organism>
<dbReference type="InterPro" id="IPR036390">
    <property type="entry name" value="WH_DNA-bd_sf"/>
</dbReference>
<gene>
    <name evidence="6" type="ORF">EDM58_19275</name>
</gene>
<dbReference type="Gene3D" id="1.10.10.10">
    <property type="entry name" value="Winged helix-like DNA-binding domain superfamily/Winged helix DNA-binding domain"/>
    <property type="match status" value="1"/>
</dbReference>
<dbReference type="InterPro" id="IPR000847">
    <property type="entry name" value="LysR_HTH_N"/>
</dbReference>
<evidence type="ECO:0000256" key="4">
    <source>
        <dbReference type="ARBA" id="ARBA00023163"/>
    </source>
</evidence>